<dbReference type="AlphaFoldDB" id="A0A813E067"/>
<accession>A0A813E067</accession>
<evidence type="ECO:0000313" key="1">
    <source>
        <dbReference type="EMBL" id="CAE8593177.1"/>
    </source>
</evidence>
<reference evidence="1" key="1">
    <citation type="submission" date="2021-02" db="EMBL/GenBank/DDBJ databases">
        <authorList>
            <person name="Dougan E. K."/>
            <person name="Rhodes N."/>
            <person name="Thang M."/>
            <person name="Chan C."/>
        </authorList>
    </citation>
    <scope>NUCLEOTIDE SEQUENCE</scope>
</reference>
<keyword evidence="2" id="KW-1185">Reference proteome</keyword>
<gene>
    <name evidence="1" type="ORF">PGLA1383_LOCUS11784</name>
</gene>
<proteinExistence type="predicted"/>
<dbReference type="EMBL" id="CAJNNV010006173">
    <property type="protein sequence ID" value="CAE8593177.1"/>
    <property type="molecule type" value="Genomic_DNA"/>
</dbReference>
<name>A0A813E067_POLGL</name>
<sequence>MWSLPPGRPCGGVDGCWVRLATEEASEPVSEAAQIWGRSCSSGSASRLAPLLPGRLRFRPGDTGGPALLGSLAVASASLLAACAGLALQRSLDALAGSGPCLATEVLGAALAVRLGLAALTAASSQLSQPSWLTRGWQEAEPSQVELNRSFRQELQRLAGRNKRRRLDWAHLLSAGGCHEVPELEELPSKRSRRF</sequence>
<organism evidence="1 2">
    <name type="scientific">Polarella glacialis</name>
    <name type="common">Dinoflagellate</name>
    <dbReference type="NCBI Taxonomy" id="89957"/>
    <lineage>
        <taxon>Eukaryota</taxon>
        <taxon>Sar</taxon>
        <taxon>Alveolata</taxon>
        <taxon>Dinophyceae</taxon>
        <taxon>Suessiales</taxon>
        <taxon>Suessiaceae</taxon>
        <taxon>Polarella</taxon>
    </lineage>
</organism>
<protein>
    <submittedName>
        <fullName evidence="1">Uncharacterized protein</fullName>
    </submittedName>
</protein>
<comment type="caution">
    <text evidence="1">The sequence shown here is derived from an EMBL/GenBank/DDBJ whole genome shotgun (WGS) entry which is preliminary data.</text>
</comment>
<dbReference type="Proteomes" id="UP000654075">
    <property type="component" value="Unassembled WGS sequence"/>
</dbReference>
<evidence type="ECO:0000313" key="2">
    <source>
        <dbReference type="Proteomes" id="UP000654075"/>
    </source>
</evidence>